<dbReference type="RefSeq" id="WP_003148998.1">
    <property type="nucleotide sequence ID" value="NZ_JQCP01000002.1"/>
</dbReference>
<dbReference type="PANTHER" id="PTHR43725">
    <property type="entry name" value="UDP-GLUCOSE 4-EPIMERASE"/>
    <property type="match status" value="1"/>
</dbReference>
<dbReference type="EC" id="5.1.3.2" evidence="4 8"/>
<evidence type="ECO:0000259" key="9">
    <source>
        <dbReference type="Pfam" id="PF16363"/>
    </source>
</evidence>
<proteinExistence type="inferred from homology"/>
<dbReference type="PANTHER" id="PTHR43725:SF47">
    <property type="entry name" value="UDP-GLUCOSE 4-EPIMERASE"/>
    <property type="match status" value="1"/>
</dbReference>
<evidence type="ECO:0000313" key="11">
    <source>
        <dbReference type="Proteomes" id="UP000051927"/>
    </source>
</evidence>
<feature type="domain" description="NAD(P)-binding" evidence="9">
    <location>
        <begin position="13"/>
        <end position="337"/>
    </location>
</feature>
<evidence type="ECO:0000256" key="8">
    <source>
        <dbReference type="RuleBase" id="RU366046"/>
    </source>
</evidence>
<protein>
    <recommendedName>
        <fullName evidence="5 8">UDP-glucose 4-epimerase</fullName>
        <ecNumber evidence="4 8">5.1.3.2</ecNumber>
    </recommendedName>
</protein>
<evidence type="ECO:0000256" key="2">
    <source>
        <dbReference type="ARBA" id="ARBA00001911"/>
    </source>
</evidence>
<comment type="similarity">
    <text evidence="3 8">Belongs to the NAD(P)-dependent epimerase/dehydratase family.</text>
</comment>
<keyword evidence="11" id="KW-1185">Reference proteome</keyword>
<dbReference type="InterPro" id="IPR005886">
    <property type="entry name" value="UDP_G4E"/>
</dbReference>
<evidence type="ECO:0000256" key="4">
    <source>
        <dbReference type="ARBA" id="ARBA00013189"/>
    </source>
</evidence>
<accession>A0ABR5Q0X6</accession>
<keyword evidence="7 8" id="KW-0413">Isomerase</keyword>
<dbReference type="Gene3D" id="3.40.50.720">
    <property type="entry name" value="NAD(P)-binding Rossmann-like Domain"/>
    <property type="match status" value="1"/>
</dbReference>
<sequence>MSQKKDPKDTCVLVTGGAGFIGSHTVVELLNCGYEAIIVDDLSNASEKVIDRIKTIVGEKNAERLTFYKADVNNRSELNRIFDSHHVDRVIHFAGFKAVGESVTKPIEYYSNNLGSTLTLLDVMRAHDCKSIIFSSSATVYGDPDTLPLTEESPKKPATNPYGWTKWMIEQILTDVHTADPTWNVVLLRYFNPIGAHQSGLIGEDPTGIPNNLVPYVAQTAIGKREAVHVFGNDYNTPDGTGVRDYIHVCDLGTGHVAALTWMNGREGVEIFNLGTGVGSSVLDIIKAFSRACGKDIPYVIDPRRAGDVDANYADCSKAAKELGWTAQYNLDDMCRDSWKWQSMNPNGYRG</sequence>
<dbReference type="InterPro" id="IPR016040">
    <property type="entry name" value="NAD(P)-bd_dom"/>
</dbReference>
<dbReference type="CDD" id="cd05247">
    <property type="entry name" value="UDP_G4E_1_SDR_e"/>
    <property type="match status" value="1"/>
</dbReference>
<comment type="caution">
    <text evidence="10">The sequence shown here is derived from an EMBL/GenBank/DDBJ whole genome shotgun (WGS) entry which is preliminary data.</text>
</comment>
<dbReference type="NCBIfam" id="TIGR01179">
    <property type="entry name" value="galE"/>
    <property type="match status" value="1"/>
</dbReference>
<gene>
    <name evidence="10" type="ORF">IV60_GL000945</name>
</gene>
<dbReference type="Pfam" id="PF16363">
    <property type="entry name" value="GDP_Man_Dehyd"/>
    <property type="match status" value="1"/>
</dbReference>
<dbReference type="EMBL" id="JQCP01000002">
    <property type="protein sequence ID" value="KRO02498.1"/>
    <property type="molecule type" value="Genomic_DNA"/>
</dbReference>
<comment type="cofactor">
    <cofactor evidence="2 8">
        <name>NAD(+)</name>
        <dbReference type="ChEBI" id="CHEBI:57540"/>
    </cofactor>
</comment>
<comment type="pathway">
    <text evidence="8">Carbohydrate metabolism; galactose metabolism.</text>
</comment>
<dbReference type="Gene3D" id="3.90.25.10">
    <property type="entry name" value="UDP-galactose 4-epimerase, domain 1"/>
    <property type="match status" value="1"/>
</dbReference>
<comment type="subunit">
    <text evidence="8">Homodimer.</text>
</comment>
<evidence type="ECO:0000256" key="3">
    <source>
        <dbReference type="ARBA" id="ARBA00007637"/>
    </source>
</evidence>
<evidence type="ECO:0000256" key="6">
    <source>
        <dbReference type="ARBA" id="ARBA00023027"/>
    </source>
</evidence>
<dbReference type="Proteomes" id="UP000051927">
    <property type="component" value="Unassembled WGS sequence"/>
</dbReference>
<keyword evidence="8" id="KW-0119">Carbohydrate metabolism</keyword>
<evidence type="ECO:0000256" key="1">
    <source>
        <dbReference type="ARBA" id="ARBA00000083"/>
    </source>
</evidence>
<reference evidence="10 11" key="1">
    <citation type="journal article" date="2015" name="Genome Announc.">
        <title>Expanding the biotechnology potential of lactobacilli through comparative genomics of 213 strains and associated genera.</title>
        <authorList>
            <person name="Sun Z."/>
            <person name="Harris H.M."/>
            <person name="McCann A."/>
            <person name="Guo C."/>
            <person name="Argimon S."/>
            <person name="Zhang W."/>
            <person name="Yang X."/>
            <person name="Jeffery I.B."/>
            <person name="Cooney J.C."/>
            <person name="Kagawa T.F."/>
            <person name="Liu W."/>
            <person name="Song Y."/>
            <person name="Salvetti E."/>
            <person name="Wrobel A."/>
            <person name="Rasinkangas P."/>
            <person name="Parkhill J."/>
            <person name="Rea M.C."/>
            <person name="O'Sullivan O."/>
            <person name="Ritari J."/>
            <person name="Douillard F.P."/>
            <person name="Paul Ross R."/>
            <person name="Yang R."/>
            <person name="Briner A.E."/>
            <person name="Felis G.E."/>
            <person name="de Vos W.M."/>
            <person name="Barrangou R."/>
            <person name="Klaenhammer T.R."/>
            <person name="Caufield P.W."/>
            <person name="Cui Y."/>
            <person name="Zhang H."/>
            <person name="O'Toole P.W."/>
        </authorList>
    </citation>
    <scope>NUCLEOTIDE SEQUENCE [LARGE SCALE GENOMIC DNA]</scope>
    <source>
        <strain evidence="10 11">DSM 7090</strain>
    </source>
</reference>
<dbReference type="PRINTS" id="PR01713">
    <property type="entry name" value="NUCEPIMERASE"/>
</dbReference>
<organism evidence="10 11">
    <name type="scientific">Lancefieldella rimae</name>
    <dbReference type="NCBI Taxonomy" id="1383"/>
    <lineage>
        <taxon>Bacteria</taxon>
        <taxon>Bacillati</taxon>
        <taxon>Actinomycetota</taxon>
        <taxon>Coriobacteriia</taxon>
        <taxon>Coriobacteriales</taxon>
        <taxon>Atopobiaceae</taxon>
        <taxon>Lancefieldella</taxon>
    </lineage>
</organism>
<comment type="catalytic activity">
    <reaction evidence="1 8">
        <text>UDP-alpha-D-glucose = UDP-alpha-D-galactose</text>
        <dbReference type="Rhea" id="RHEA:22168"/>
        <dbReference type="ChEBI" id="CHEBI:58885"/>
        <dbReference type="ChEBI" id="CHEBI:66914"/>
        <dbReference type="EC" id="5.1.3.2"/>
    </reaction>
</comment>
<evidence type="ECO:0000256" key="7">
    <source>
        <dbReference type="ARBA" id="ARBA00023235"/>
    </source>
</evidence>
<dbReference type="GeneID" id="84904725"/>
<dbReference type="InterPro" id="IPR036291">
    <property type="entry name" value="NAD(P)-bd_dom_sf"/>
</dbReference>
<name>A0ABR5Q0X6_9ACTN</name>
<dbReference type="SUPFAM" id="SSF51735">
    <property type="entry name" value="NAD(P)-binding Rossmann-fold domains"/>
    <property type="match status" value="1"/>
</dbReference>
<evidence type="ECO:0000313" key="10">
    <source>
        <dbReference type="EMBL" id="KRO02498.1"/>
    </source>
</evidence>
<evidence type="ECO:0000256" key="5">
    <source>
        <dbReference type="ARBA" id="ARBA00018569"/>
    </source>
</evidence>
<keyword evidence="6 8" id="KW-0520">NAD</keyword>
<dbReference type="NCBIfam" id="NF007956">
    <property type="entry name" value="PRK10675.1"/>
    <property type="match status" value="1"/>
</dbReference>